<organism evidence="1 2">
    <name type="scientific">Phrynocephalus forsythii</name>
    <dbReference type="NCBI Taxonomy" id="171643"/>
    <lineage>
        <taxon>Eukaryota</taxon>
        <taxon>Metazoa</taxon>
        <taxon>Chordata</taxon>
        <taxon>Craniata</taxon>
        <taxon>Vertebrata</taxon>
        <taxon>Euteleostomi</taxon>
        <taxon>Lepidosauria</taxon>
        <taxon>Squamata</taxon>
        <taxon>Bifurcata</taxon>
        <taxon>Unidentata</taxon>
        <taxon>Episquamata</taxon>
        <taxon>Toxicofera</taxon>
        <taxon>Iguania</taxon>
        <taxon>Acrodonta</taxon>
        <taxon>Agamidae</taxon>
        <taxon>Agaminae</taxon>
        <taxon>Phrynocephalus</taxon>
    </lineage>
</organism>
<dbReference type="Proteomes" id="UP001142489">
    <property type="component" value="Unassembled WGS sequence"/>
</dbReference>
<sequence>MSSSFSRQKLERGTAFRSECLLVAQMQKKGLAPDCQLMSTELAAEGGNYTLKCTKREASGSKQPPIETAKGTKYQEVTTRAIKSPMFKGMRSRNGGLDLFWDCSDYGVMAPKKAAEAGKRKRELILLEIKKEMIWKYERKACV</sequence>
<name>A0A9Q0XMU8_9SAUR</name>
<accession>A0A9Q0XMU8</accession>
<dbReference type="EMBL" id="JAPFRF010000011">
    <property type="protein sequence ID" value="KAJ7317860.1"/>
    <property type="molecule type" value="Genomic_DNA"/>
</dbReference>
<keyword evidence="2" id="KW-1185">Reference proteome</keyword>
<protein>
    <submittedName>
        <fullName evidence="1">Uncharacterized protein</fullName>
    </submittedName>
</protein>
<dbReference type="AlphaFoldDB" id="A0A9Q0XMU8"/>
<comment type="caution">
    <text evidence="1">The sequence shown here is derived from an EMBL/GenBank/DDBJ whole genome shotgun (WGS) entry which is preliminary data.</text>
</comment>
<evidence type="ECO:0000313" key="1">
    <source>
        <dbReference type="EMBL" id="KAJ7317860.1"/>
    </source>
</evidence>
<reference evidence="1" key="1">
    <citation type="journal article" date="2023" name="DNA Res.">
        <title>Chromosome-level genome assembly of Phrynocephalus forsythii using third-generation DNA sequencing and Hi-C analysis.</title>
        <authorList>
            <person name="Qi Y."/>
            <person name="Zhao W."/>
            <person name="Zhao Y."/>
            <person name="Niu C."/>
            <person name="Cao S."/>
            <person name="Zhang Y."/>
        </authorList>
    </citation>
    <scope>NUCLEOTIDE SEQUENCE</scope>
    <source>
        <tissue evidence="1">Muscle</tissue>
    </source>
</reference>
<gene>
    <name evidence="1" type="ORF">JRQ81_004022</name>
</gene>
<proteinExistence type="predicted"/>
<evidence type="ECO:0000313" key="2">
    <source>
        <dbReference type="Proteomes" id="UP001142489"/>
    </source>
</evidence>